<evidence type="ECO:0000256" key="1">
    <source>
        <dbReference type="SAM" id="MobiDB-lite"/>
    </source>
</evidence>
<organism evidence="3">
    <name type="scientific">Ananas comosus var. bracteatus</name>
    <name type="common">red pineapple</name>
    <dbReference type="NCBI Taxonomy" id="296719"/>
    <lineage>
        <taxon>Eukaryota</taxon>
        <taxon>Viridiplantae</taxon>
        <taxon>Streptophyta</taxon>
        <taxon>Embryophyta</taxon>
        <taxon>Tracheophyta</taxon>
        <taxon>Spermatophyta</taxon>
        <taxon>Magnoliopsida</taxon>
        <taxon>Liliopsida</taxon>
        <taxon>Poales</taxon>
        <taxon>Bromeliaceae</taxon>
        <taxon>Bromelioideae</taxon>
        <taxon>Ananas</taxon>
    </lineage>
</organism>
<feature type="compositionally biased region" description="Acidic residues" evidence="1">
    <location>
        <begin position="28"/>
        <end position="48"/>
    </location>
</feature>
<keyword evidence="2" id="KW-0812">Transmembrane</keyword>
<keyword evidence="2" id="KW-1133">Transmembrane helix</keyword>
<feature type="transmembrane region" description="Helical" evidence="2">
    <location>
        <begin position="100"/>
        <end position="118"/>
    </location>
</feature>
<dbReference type="EMBL" id="LR862140">
    <property type="protein sequence ID" value="CAD1820190.1"/>
    <property type="molecule type" value="Genomic_DNA"/>
</dbReference>
<dbReference type="AlphaFoldDB" id="A0A6V7NNL1"/>
<gene>
    <name evidence="3" type="ORF">CB5_LOCUS3401</name>
</gene>
<keyword evidence="2" id="KW-0472">Membrane</keyword>
<feature type="region of interest" description="Disordered" evidence="1">
    <location>
        <begin position="1"/>
        <end position="90"/>
    </location>
</feature>
<evidence type="ECO:0000256" key="2">
    <source>
        <dbReference type="SAM" id="Phobius"/>
    </source>
</evidence>
<protein>
    <submittedName>
        <fullName evidence="3">Uncharacterized protein</fullName>
    </submittedName>
</protein>
<sequence length="127" mass="13889">MQCSNRKAVRPTDGFYIRSRAEEHVDADGDDEDGEEGEEDEGVDDDGDAAGLEVAELDDPGLPGDLEEQPRDSRMNSTSAMNTGPQSDISVDKYPTVRTIILFSFSFSFSFFFAGAGARSDPKRERA</sequence>
<accession>A0A6V7NNL1</accession>
<reference evidence="3" key="1">
    <citation type="submission" date="2020-07" db="EMBL/GenBank/DDBJ databases">
        <authorList>
            <person name="Lin J."/>
        </authorList>
    </citation>
    <scope>NUCLEOTIDE SEQUENCE</scope>
</reference>
<evidence type="ECO:0000313" key="3">
    <source>
        <dbReference type="EMBL" id="CAD1820190.1"/>
    </source>
</evidence>
<proteinExistence type="predicted"/>
<name>A0A6V7NNL1_ANACO</name>
<feature type="compositionally biased region" description="Polar residues" evidence="1">
    <location>
        <begin position="75"/>
        <end position="89"/>
    </location>
</feature>